<dbReference type="PANTHER" id="PTHR43780">
    <property type="entry name" value="1-AMINOCYCLOPROPANE-1-CARBOXYLATE DEAMINASE-RELATED"/>
    <property type="match status" value="1"/>
</dbReference>
<dbReference type="PIRSF" id="PIRSF006278">
    <property type="entry name" value="ACCD_DCysDesulf"/>
    <property type="match status" value="1"/>
</dbReference>
<proteinExistence type="inferred from homology"/>
<keyword evidence="8" id="KW-1185">Reference proteome</keyword>
<evidence type="ECO:0000256" key="5">
    <source>
        <dbReference type="PIRSR" id="PIRSR006278-2"/>
    </source>
</evidence>
<dbReference type="InterPro" id="IPR036052">
    <property type="entry name" value="TrpB-like_PALP_sf"/>
</dbReference>
<reference evidence="7 8" key="1">
    <citation type="journal article" date="2013" name="Genome Announc.">
        <title>Draft Genome Sequence of Rhizobium mesoamericanum STM3625, a Nitrogen-Fixing Symbiont of Mimosa pudica Isolated in French Guiana (South America).</title>
        <authorList>
            <person name="Moulin L."/>
            <person name="Mornico D."/>
            <person name="Melkonian R."/>
            <person name="Klonowska A."/>
        </authorList>
    </citation>
    <scope>NUCLEOTIDE SEQUENCE [LARGE SCALE GENOMIC DNA]</scope>
    <source>
        <strain evidence="7 8">STM3625</strain>
    </source>
</reference>
<dbReference type="EC" id="4.4.1.15" evidence="7"/>
<name>K0PJX0_9HYPH</name>
<dbReference type="InterPro" id="IPR027278">
    <property type="entry name" value="ACCD_DCysDesulf"/>
</dbReference>
<evidence type="ECO:0000259" key="6">
    <source>
        <dbReference type="Pfam" id="PF00291"/>
    </source>
</evidence>
<comment type="similarity">
    <text evidence="2">Belongs to the ACC deaminase/D-cysteine desulfhydrase family.</text>
</comment>
<keyword evidence="7" id="KW-0456">Lyase</keyword>
<evidence type="ECO:0000256" key="1">
    <source>
        <dbReference type="ARBA" id="ARBA00001933"/>
    </source>
</evidence>
<protein>
    <submittedName>
        <fullName evidence="7">D-cysteine desulfhydrase, PLP-dependent</fullName>
        <ecNumber evidence="7">4.4.1.15</ecNumber>
    </submittedName>
</protein>
<dbReference type="InterPro" id="IPR005966">
    <property type="entry name" value="D-Cys_desShydrase"/>
</dbReference>
<comment type="cofactor">
    <cofactor evidence="1">
        <name>pyridoxal 5'-phosphate</name>
        <dbReference type="ChEBI" id="CHEBI:597326"/>
    </cofactor>
</comment>
<dbReference type="Proteomes" id="UP000009319">
    <property type="component" value="Unassembled WGS sequence"/>
</dbReference>
<dbReference type="NCBIfam" id="TIGR01275">
    <property type="entry name" value="ACC_deam_rel"/>
    <property type="match status" value="1"/>
</dbReference>
<gene>
    <name evidence="7" type="primary">yedO</name>
    <name evidence="7" type="ORF">BN77_1321</name>
</gene>
<feature type="modified residue" description="N6-(pyridoxal phosphate)lysine" evidence="5">
    <location>
        <position position="49"/>
    </location>
</feature>
<dbReference type="Pfam" id="PF00291">
    <property type="entry name" value="PALP"/>
    <property type="match status" value="1"/>
</dbReference>
<evidence type="ECO:0000256" key="2">
    <source>
        <dbReference type="ARBA" id="ARBA00008639"/>
    </source>
</evidence>
<dbReference type="STRING" id="1211777.BN77_1321"/>
<dbReference type="HOGENOM" id="CLU_048897_1_0_5"/>
<evidence type="ECO:0000256" key="4">
    <source>
        <dbReference type="PIRSR" id="PIRSR006278-1"/>
    </source>
</evidence>
<evidence type="ECO:0000256" key="3">
    <source>
        <dbReference type="ARBA" id="ARBA00022898"/>
    </source>
</evidence>
<dbReference type="GO" id="GO:0019148">
    <property type="term" value="F:D-cysteine desulfhydrase activity"/>
    <property type="evidence" value="ECO:0007669"/>
    <property type="project" value="UniProtKB-EC"/>
</dbReference>
<organism evidence="7 8">
    <name type="scientific">Rhizobium mesoamericanum STM3625</name>
    <dbReference type="NCBI Taxonomy" id="1211777"/>
    <lineage>
        <taxon>Bacteria</taxon>
        <taxon>Pseudomonadati</taxon>
        <taxon>Pseudomonadota</taxon>
        <taxon>Alphaproteobacteria</taxon>
        <taxon>Hyphomicrobiales</taxon>
        <taxon>Rhizobiaceae</taxon>
        <taxon>Rhizobium/Agrobacterium group</taxon>
        <taxon>Rhizobium</taxon>
    </lineage>
</organism>
<dbReference type="InterPro" id="IPR001926">
    <property type="entry name" value="TrpB-like_PALP"/>
</dbReference>
<dbReference type="SUPFAM" id="SSF53686">
    <property type="entry name" value="Tryptophan synthase beta subunit-like PLP-dependent enzymes"/>
    <property type="match status" value="1"/>
</dbReference>
<dbReference type="eggNOG" id="COG2515">
    <property type="taxonomic scope" value="Bacteria"/>
</dbReference>
<dbReference type="EMBL" id="CANI01000002">
    <property type="protein sequence ID" value="CCM74203.1"/>
    <property type="molecule type" value="Genomic_DNA"/>
</dbReference>
<keyword evidence="3 5" id="KW-0663">Pyridoxal phosphate</keyword>
<feature type="domain" description="Tryptophan synthase beta chain-like PALP" evidence="6">
    <location>
        <begin position="13"/>
        <end position="318"/>
    </location>
</feature>
<feature type="active site" description="Nucleophile" evidence="4">
    <location>
        <position position="76"/>
    </location>
</feature>
<dbReference type="RefSeq" id="WP_007529654.1">
    <property type="nucleotide sequence ID" value="NZ_HF536772.1"/>
</dbReference>
<sequence>MPLDAHPRQILSQWPTPIETLDRLSAAYGGPRISIKRDDFGSIAMGGNKLRKLEYLMGDALAKGCDIVVTSGALQSNHARLTAAVAAKLGLRCHLVLKNEVPGRSETYHNSANLLLDRLVGAEIVQVGCNDTLSDAVEAHAASLRAQGLTPYVVPLGGSNAIGCLGYVTCAVEIAEQERKLGKAFSHIFVVSGSGGTHAGLLAGLKLTGSTAKLVGATISRSKAVQRPLIEQLVSNVAPLIGIHESETTDAIELDDSMYLPGYGLPNDSSTKAVVQCARSEGILLDPVYTSKAMAALFSRIEAGTFKPSDEVLFIHTGGAPALFAYDEAYAKHAPL</sequence>
<accession>K0PJX0</accession>
<dbReference type="PANTHER" id="PTHR43780:SF2">
    <property type="entry name" value="1-AMINOCYCLOPROPANE-1-CARBOXYLATE DEAMINASE-RELATED"/>
    <property type="match status" value="1"/>
</dbReference>
<evidence type="ECO:0000313" key="8">
    <source>
        <dbReference type="Proteomes" id="UP000009319"/>
    </source>
</evidence>
<evidence type="ECO:0000313" key="7">
    <source>
        <dbReference type="EMBL" id="CCM74203.1"/>
    </source>
</evidence>
<dbReference type="AlphaFoldDB" id="K0PJX0"/>
<dbReference type="Gene3D" id="3.40.50.1100">
    <property type="match status" value="2"/>
</dbReference>
<comment type="caution">
    <text evidence="7">The sequence shown here is derived from an EMBL/GenBank/DDBJ whole genome shotgun (WGS) entry which is preliminary data.</text>
</comment>